<evidence type="ECO:0000256" key="5">
    <source>
        <dbReference type="ARBA" id="ARBA00022692"/>
    </source>
</evidence>
<evidence type="ECO:0000256" key="6">
    <source>
        <dbReference type="ARBA" id="ARBA00022989"/>
    </source>
</evidence>
<keyword evidence="5 8" id="KW-0812">Transmembrane</keyword>
<dbReference type="Proteomes" id="UP000220922">
    <property type="component" value="Unassembled WGS sequence"/>
</dbReference>
<evidence type="ECO:0000256" key="8">
    <source>
        <dbReference type="SAM" id="Phobius"/>
    </source>
</evidence>
<evidence type="ECO:0000256" key="1">
    <source>
        <dbReference type="ARBA" id="ARBA00004651"/>
    </source>
</evidence>
<dbReference type="PANTHER" id="PTHR33908">
    <property type="entry name" value="MANNOSYLTRANSFERASE YKCB-RELATED"/>
    <property type="match status" value="1"/>
</dbReference>
<feature type="domain" description="Glycosyltransferase RgtA/B/C/D-like" evidence="9">
    <location>
        <begin position="217"/>
        <end position="377"/>
    </location>
</feature>
<dbReference type="Pfam" id="PF13231">
    <property type="entry name" value="PMT_2"/>
    <property type="match status" value="1"/>
</dbReference>
<feature type="transmembrane region" description="Helical" evidence="8">
    <location>
        <begin position="20"/>
        <end position="40"/>
    </location>
</feature>
<evidence type="ECO:0000256" key="4">
    <source>
        <dbReference type="ARBA" id="ARBA00022679"/>
    </source>
</evidence>
<feature type="transmembrane region" description="Helical" evidence="8">
    <location>
        <begin position="469"/>
        <end position="487"/>
    </location>
</feature>
<dbReference type="RefSeq" id="WP_172451305.1">
    <property type="nucleotide sequence ID" value="NZ_LYXE01000200.1"/>
</dbReference>
<name>A0A2H3KZR8_9CHLR</name>
<dbReference type="GO" id="GO:0005886">
    <property type="term" value="C:plasma membrane"/>
    <property type="evidence" value="ECO:0007669"/>
    <property type="project" value="UniProtKB-SubCell"/>
</dbReference>
<protein>
    <recommendedName>
        <fullName evidence="9">Glycosyltransferase RgtA/B/C/D-like domain-containing protein</fullName>
    </recommendedName>
</protein>
<keyword evidence="4" id="KW-0808">Transferase</keyword>
<feature type="transmembrane region" description="Helical" evidence="8">
    <location>
        <begin position="499"/>
        <end position="518"/>
    </location>
</feature>
<evidence type="ECO:0000313" key="11">
    <source>
        <dbReference type="Proteomes" id="UP000220922"/>
    </source>
</evidence>
<feature type="transmembrane region" description="Helical" evidence="8">
    <location>
        <begin position="360"/>
        <end position="381"/>
    </location>
</feature>
<keyword evidence="3" id="KW-0328">Glycosyltransferase</keyword>
<evidence type="ECO:0000256" key="3">
    <source>
        <dbReference type="ARBA" id="ARBA00022676"/>
    </source>
</evidence>
<dbReference type="GO" id="GO:0010041">
    <property type="term" value="P:response to iron(III) ion"/>
    <property type="evidence" value="ECO:0007669"/>
    <property type="project" value="TreeGrafter"/>
</dbReference>
<dbReference type="InterPro" id="IPR038731">
    <property type="entry name" value="RgtA/B/C-like"/>
</dbReference>
<keyword evidence="11" id="KW-1185">Reference proteome</keyword>
<dbReference type="GO" id="GO:0016763">
    <property type="term" value="F:pentosyltransferase activity"/>
    <property type="evidence" value="ECO:0007669"/>
    <property type="project" value="TreeGrafter"/>
</dbReference>
<feature type="transmembrane region" description="Helical" evidence="8">
    <location>
        <begin position="327"/>
        <end position="348"/>
    </location>
</feature>
<dbReference type="GO" id="GO:0009103">
    <property type="term" value="P:lipopolysaccharide biosynthetic process"/>
    <property type="evidence" value="ECO:0007669"/>
    <property type="project" value="UniProtKB-ARBA"/>
</dbReference>
<sequence length="674" mass="73785">MPSPSNVASGAKSSYRETVLIPVLLLAAFGLALFAQMRWLSLRAFDGWALASALLAVPILMLALRGVSREMLLRPAPRETQPSVPAVTLTDERWRIGLLMAAVVATLILLAGLALPSPASGYNWYALLWILAIGCSLAAFAPAPSTWPRLRWPTLAKAQPWMPLAGLTLVALVLRVWQLDAMPATLGGDEGSQGLEAMKVLRGEINNPFSTGWLGVPTMSFYFNAPTIALFGHTFVGLRLPWALIGTLTIPVTYLLVARLTNPGLALGTVILLTGFHYHLHFSRLGSNQIADGLFVALMLLLLYRGYDRRDPLAWGLSGMVIGLAHFFYAGARLTVVLAIAVLLLLLIRDGKQLWREQQSGIVALLSVGLVTAAPMIQYAFRFPDDFNARINAVGVFQSGWLEREQVILGQSALEIMTTQFWKAILLYNAISDPTFWYGTHDPLFGLVEGAFFILGLGYAILHLGNRRLFPLVAWWGGAVIIGGVLTENPPSLQRLITTAQPAVFFVILGLALFLRGVWAAIAVQVGRSFWLTIGTIALVLSLLSVRYYVVDYTPRRIYGHTNSLVATSMAGYVLERVDPEALVVFLGAPRMYYGFGTILYLTGESRGLDVTEPLTAPIGGELANLGEPLVFILLPERRDELAFITPRFPDGTLEVVPSPLDDEPLFFVYRPDM</sequence>
<reference evidence="10 11" key="1">
    <citation type="submission" date="2016-05" db="EMBL/GenBank/DDBJ databases">
        <authorList>
            <person name="Lavstsen T."/>
            <person name="Jespersen J.S."/>
        </authorList>
    </citation>
    <scope>NUCLEOTIDE SEQUENCE [LARGE SCALE GENOMIC DNA]</scope>
    <source>
        <strain evidence="10 11">B7-9</strain>
    </source>
</reference>
<feature type="transmembrane region" description="Helical" evidence="8">
    <location>
        <begin position="94"/>
        <end position="115"/>
    </location>
</feature>
<dbReference type="InterPro" id="IPR050297">
    <property type="entry name" value="LipidA_mod_glycosyltrf_83"/>
</dbReference>
<dbReference type="EMBL" id="LYXE01000200">
    <property type="protein sequence ID" value="PDV96387.1"/>
    <property type="molecule type" value="Genomic_DNA"/>
</dbReference>
<gene>
    <name evidence="10" type="ORF">A9Q02_06725</name>
</gene>
<accession>A0A2H3KZR8</accession>
<comment type="caution">
    <text evidence="10">The sequence shown here is derived from an EMBL/GenBank/DDBJ whole genome shotgun (WGS) entry which is preliminary data.</text>
</comment>
<feature type="transmembrane region" description="Helical" evidence="8">
    <location>
        <begin position="530"/>
        <end position="550"/>
    </location>
</feature>
<keyword evidence="6 8" id="KW-1133">Transmembrane helix</keyword>
<feature type="transmembrane region" description="Helical" evidence="8">
    <location>
        <begin position="161"/>
        <end position="177"/>
    </location>
</feature>
<feature type="transmembrane region" description="Helical" evidence="8">
    <location>
        <begin position="240"/>
        <end position="258"/>
    </location>
</feature>
<evidence type="ECO:0000259" key="9">
    <source>
        <dbReference type="Pfam" id="PF13231"/>
    </source>
</evidence>
<evidence type="ECO:0000256" key="2">
    <source>
        <dbReference type="ARBA" id="ARBA00022475"/>
    </source>
</evidence>
<feature type="transmembrane region" description="Helical" evidence="8">
    <location>
        <begin position="444"/>
        <end position="462"/>
    </location>
</feature>
<evidence type="ECO:0000313" key="10">
    <source>
        <dbReference type="EMBL" id="PDV96387.1"/>
    </source>
</evidence>
<feature type="transmembrane region" description="Helical" evidence="8">
    <location>
        <begin position="47"/>
        <end position="67"/>
    </location>
</feature>
<keyword evidence="2" id="KW-1003">Cell membrane</keyword>
<feature type="transmembrane region" description="Helical" evidence="8">
    <location>
        <begin position="264"/>
        <end position="282"/>
    </location>
</feature>
<feature type="transmembrane region" description="Helical" evidence="8">
    <location>
        <begin position="289"/>
        <end position="307"/>
    </location>
</feature>
<evidence type="ECO:0000256" key="7">
    <source>
        <dbReference type="ARBA" id="ARBA00023136"/>
    </source>
</evidence>
<proteinExistence type="predicted"/>
<dbReference type="AlphaFoldDB" id="A0A2H3KZR8"/>
<comment type="subcellular location">
    <subcellularLocation>
        <location evidence="1">Cell membrane</location>
        <topology evidence="1">Multi-pass membrane protein</topology>
    </subcellularLocation>
</comment>
<keyword evidence="7 8" id="KW-0472">Membrane</keyword>
<feature type="transmembrane region" description="Helical" evidence="8">
    <location>
        <begin position="122"/>
        <end position="141"/>
    </location>
</feature>
<dbReference type="PANTHER" id="PTHR33908:SF3">
    <property type="entry name" value="UNDECAPRENYL PHOSPHATE-ALPHA-4-AMINO-4-DEOXY-L-ARABINOSE ARABINOSYL TRANSFERASE"/>
    <property type="match status" value="1"/>
</dbReference>
<organism evidence="10 11">
    <name type="scientific">Candidatus Chloroploca asiatica</name>
    <dbReference type="NCBI Taxonomy" id="1506545"/>
    <lineage>
        <taxon>Bacteria</taxon>
        <taxon>Bacillati</taxon>
        <taxon>Chloroflexota</taxon>
        <taxon>Chloroflexia</taxon>
        <taxon>Chloroflexales</taxon>
        <taxon>Chloroflexineae</taxon>
        <taxon>Oscillochloridaceae</taxon>
        <taxon>Candidatus Chloroploca</taxon>
    </lineage>
</organism>